<reference evidence="2 3" key="1">
    <citation type="submission" date="2024-06" db="EMBL/GenBank/DDBJ databases">
        <title>The draft genome of Grus japonensis, version 3.</title>
        <authorList>
            <person name="Nabeshima K."/>
            <person name="Suzuki S."/>
            <person name="Onuma M."/>
        </authorList>
    </citation>
    <scope>NUCLEOTIDE SEQUENCE [LARGE SCALE GENOMIC DNA]</scope>
    <source>
        <strain evidence="2 3">451A</strain>
    </source>
</reference>
<proteinExistence type="predicted"/>
<dbReference type="EMBL" id="BAAFJT010000031">
    <property type="protein sequence ID" value="GAB0201435.1"/>
    <property type="molecule type" value="Genomic_DNA"/>
</dbReference>
<evidence type="ECO:0000313" key="3">
    <source>
        <dbReference type="Proteomes" id="UP001623348"/>
    </source>
</evidence>
<organism evidence="2 3">
    <name type="scientific">Grus japonensis</name>
    <name type="common">Japanese crane</name>
    <name type="synonym">Red-crowned crane</name>
    <dbReference type="NCBI Taxonomy" id="30415"/>
    <lineage>
        <taxon>Eukaryota</taxon>
        <taxon>Metazoa</taxon>
        <taxon>Chordata</taxon>
        <taxon>Craniata</taxon>
        <taxon>Vertebrata</taxon>
        <taxon>Euteleostomi</taxon>
        <taxon>Archelosauria</taxon>
        <taxon>Archosauria</taxon>
        <taxon>Dinosauria</taxon>
        <taxon>Saurischia</taxon>
        <taxon>Theropoda</taxon>
        <taxon>Coelurosauria</taxon>
        <taxon>Aves</taxon>
        <taxon>Neognathae</taxon>
        <taxon>Neoaves</taxon>
        <taxon>Gruiformes</taxon>
        <taxon>Gruidae</taxon>
        <taxon>Grus</taxon>
    </lineage>
</organism>
<name>A0ABC9XWL3_GRUJA</name>
<accession>A0ABC9XWL3</accession>
<feature type="region of interest" description="Disordered" evidence="1">
    <location>
        <begin position="1"/>
        <end position="64"/>
    </location>
</feature>
<evidence type="ECO:0000313" key="2">
    <source>
        <dbReference type="EMBL" id="GAB0201435.1"/>
    </source>
</evidence>
<feature type="compositionally biased region" description="Low complexity" evidence="1">
    <location>
        <begin position="12"/>
        <end position="43"/>
    </location>
</feature>
<evidence type="ECO:0000256" key="1">
    <source>
        <dbReference type="SAM" id="MobiDB-lite"/>
    </source>
</evidence>
<dbReference type="Proteomes" id="UP001623348">
    <property type="component" value="Unassembled WGS sequence"/>
</dbReference>
<keyword evidence="3" id="KW-1185">Reference proteome</keyword>
<gene>
    <name evidence="2" type="ORF">GRJ2_002609100</name>
</gene>
<protein>
    <submittedName>
        <fullName evidence="2">Uncharacterized protein</fullName>
    </submittedName>
</protein>
<feature type="region of interest" description="Disordered" evidence="1">
    <location>
        <begin position="99"/>
        <end position="131"/>
    </location>
</feature>
<sequence length="131" mass="13309">MRAPGLNSARPGATATGTATTATTTGTATGTATTSTATSITTGMAQDAPSLTPLPKRDVPTPGLVCPHPAVTHLGECPHLDGGCWGSCRPNDINQDVLPVLMPPPGLGATTKTPSTPRRHHQDTVHTLMSP</sequence>
<comment type="caution">
    <text evidence="2">The sequence shown here is derived from an EMBL/GenBank/DDBJ whole genome shotgun (WGS) entry which is preliminary data.</text>
</comment>
<dbReference type="AlphaFoldDB" id="A0ABC9XWL3"/>